<comment type="caution">
    <text evidence="1">The sequence shown here is derived from an EMBL/GenBank/DDBJ whole genome shotgun (WGS) entry which is preliminary data.</text>
</comment>
<sequence length="179" mass="20090">MHPPKRPDDMLVKQPVPRAIINSNCPLGIMLRQEEQVKENLASLDRLLGRLGQPNKIFGAESTPIEEVSDDFLLEVVVTEDERNNIAKQIILHSGCPQWHCKRALRISASSKAHRIKTRQADFEILGKRLATPHSFKSAACAYDVAKEPVAWQEYISKEGHKVIQVGLVIRHCAAMVVL</sequence>
<keyword evidence="2" id="KW-1185">Reference proteome</keyword>
<name>A0ACB8C1T0_DERSI</name>
<accession>A0ACB8C1T0</accession>
<reference evidence="1" key="1">
    <citation type="submission" date="2020-05" db="EMBL/GenBank/DDBJ databases">
        <title>Large-scale comparative analyses of tick genomes elucidate their genetic diversity and vector capacities.</title>
        <authorList>
            <person name="Jia N."/>
            <person name="Wang J."/>
            <person name="Shi W."/>
            <person name="Du L."/>
            <person name="Sun Y."/>
            <person name="Zhan W."/>
            <person name="Jiang J."/>
            <person name="Wang Q."/>
            <person name="Zhang B."/>
            <person name="Ji P."/>
            <person name="Sakyi L.B."/>
            <person name="Cui X."/>
            <person name="Yuan T."/>
            <person name="Jiang B."/>
            <person name="Yang W."/>
            <person name="Lam T.T.-Y."/>
            <person name="Chang Q."/>
            <person name="Ding S."/>
            <person name="Wang X."/>
            <person name="Zhu J."/>
            <person name="Ruan X."/>
            <person name="Zhao L."/>
            <person name="Wei J."/>
            <person name="Que T."/>
            <person name="Du C."/>
            <person name="Cheng J."/>
            <person name="Dai P."/>
            <person name="Han X."/>
            <person name="Huang E."/>
            <person name="Gao Y."/>
            <person name="Liu J."/>
            <person name="Shao H."/>
            <person name="Ye R."/>
            <person name="Li L."/>
            <person name="Wei W."/>
            <person name="Wang X."/>
            <person name="Wang C."/>
            <person name="Yang T."/>
            <person name="Huo Q."/>
            <person name="Li W."/>
            <person name="Guo W."/>
            <person name="Chen H."/>
            <person name="Zhou L."/>
            <person name="Ni X."/>
            <person name="Tian J."/>
            <person name="Zhou Y."/>
            <person name="Sheng Y."/>
            <person name="Liu T."/>
            <person name="Pan Y."/>
            <person name="Xia L."/>
            <person name="Li J."/>
            <person name="Zhao F."/>
            <person name="Cao W."/>
        </authorList>
    </citation>
    <scope>NUCLEOTIDE SEQUENCE</scope>
    <source>
        <strain evidence="1">Dsil-2018</strain>
    </source>
</reference>
<evidence type="ECO:0000313" key="1">
    <source>
        <dbReference type="EMBL" id="KAH7932855.1"/>
    </source>
</evidence>
<evidence type="ECO:0000313" key="2">
    <source>
        <dbReference type="Proteomes" id="UP000821865"/>
    </source>
</evidence>
<proteinExistence type="predicted"/>
<protein>
    <submittedName>
        <fullName evidence="1">Uncharacterized protein</fullName>
    </submittedName>
</protein>
<organism evidence="1 2">
    <name type="scientific">Dermacentor silvarum</name>
    <name type="common">Tick</name>
    <dbReference type="NCBI Taxonomy" id="543639"/>
    <lineage>
        <taxon>Eukaryota</taxon>
        <taxon>Metazoa</taxon>
        <taxon>Ecdysozoa</taxon>
        <taxon>Arthropoda</taxon>
        <taxon>Chelicerata</taxon>
        <taxon>Arachnida</taxon>
        <taxon>Acari</taxon>
        <taxon>Parasitiformes</taxon>
        <taxon>Ixodida</taxon>
        <taxon>Ixodoidea</taxon>
        <taxon>Ixodidae</taxon>
        <taxon>Rhipicephalinae</taxon>
        <taxon>Dermacentor</taxon>
    </lineage>
</organism>
<dbReference type="EMBL" id="CM023478">
    <property type="protein sequence ID" value="KAH7932855.1"/>
    <property type="molecule type" value="Genomic_DNA"/>
</dbReference>
<dbReference type="Proteomes" id="UP000821865">
    <property type="component" value="Chromosome 9"/>
</dbReference>
<gene>
    <name evidence="1" type="ORF">HPB49_003874</name>
</gene>